<reference evidence="1" key="1">
    <citation type="journal article" date="2015" name="Nature">
        <title>Complex archaea that bridge the gap between prokaryotes and eukaryotes.</title>
        <authorList>
            <person name="Spang A."/>
            <person name="Saw J.H."/>
            <person name="Jorgensen S.L."/>
            <person name="Zaremba-Niedzwiedzka K."/>
            <person name="Martijn J."/>
            <person name="Lind A.E."/>
            <person name="van Eijk R."/>
            <person name="Schleper C."/>
            <person name="Guy L."/>
            <person name="Ettema T.J."/>
        </authorList>
    </citation>
    <scope>NUCLEOTIDE SEQUENCE</scope>
</reference>
<organism evidence="1">
    <name type="scientific">marine sediment metagenome</name>
    <dbReference type="NCBI Taxonomy" id="412755"/>
    <lineage>
        <taxon>unclassified sequences</taxon>
        <taxon>metagenomes</taxon>
        <taxon>ecological metagenomes</taxon>
    </lineage>
</organism>
<proteinExistence type="predicted"/>
<protein>
    <recommendedName>
        <fullName evidence="2">Radical SAM core domain-containing protein</fullName>
    </recommendedName>
</protein>
<feature type="non-terminal residue" evidence="1">
    <location>
        <position position="66"/>
    </location>
</feature>
<dbReference type="AlphaFoldDB" id="A0A0F8YK12"/>
<sequence length="66" mass="7174">MKIQTFSIVVGGKKCNANCPYCVSKMTGETEGCTDRIEDINVRNFHKACQFAKMSGVNTVLLTGKG</sequence>
<gene>
    <name evidence="1" type="ORF">LCGC14_3084160</name>
</gene>
<evidence type="ECO:0000313" key="1">
    <source>
        <dbReference type="EMBL" id="KKK54494.1"/>
    </source>
</evidence>
<name>A0A0F8YK12_9ZZZZ</name>
<evidence type="ECO:0008006" key="2">
    <source>
        <dbReference type="Google" id="ProtNLM"/>
    </source>
</evidence>
<comment type="caution">
    <text evidence="1">The sequence shown here is derived from an EMBL/GenBank/DDBJ whole genome shotgun (WGS) entry which is preliminary data.</text>
</comment>
<accession>A0A0F8YK12</accession>
<dbReference type="EMBL" id="LAZR01065965">
    <property type="protein sequence ID" value="KKK54494.1"/>
    <property type="molecule type" value="Genomic_DNA"/>
</dbReference>